<evidence type="ECO:0000256" key="3">
    <source>
        <dbReference type="SAM" id="MobiDB-lite"/>
    </source>
</evidence>
<dbReference type="SUPFAM" id="SSF53933">
    <property type="entry name" value="Microbial ribonucleases"/>
    <property type="match status" value="1"/>
</dbReference>
<protein>
    <submittedName>
        <fullName evidence="5">Guanine-specific ribonuclease N1 and T1</fullName>
    </submittedName>
</protein>
<evidence type="ECO:0000313" key="5">
    <source>
        <dbReference type="EMBL" id="QEV31818.1"/>
    </source>
</evidence>
<reference evidence="4" key="3">
    <citation type="submission" date="2023-08" db="EMBL/GenBank/DDBJ databases">
        <authorList>
            <person name="Sun Q."/>
            <person name="Ohkuma M."/>
        </authorList>
    </citation>
    <scope>NUCLEOTIDE SEQUENCE</scope>
    <source>
        <strain evidence="4">JCM 4205</strain>
    </source>
</reference>
<dbReference type="RefSeq" id="WP_062758377.1">
    <property type="nucleotide sequence ID" value="NZ_BMSJ01000006.1"/>
</dbReference>
<gene>
    <name evidence="5" type="ORF">CP977_06295</name>
    <name evidence="4" type="ORF">GCM10010497_36690</name>
</gene>
<dbReference type="GO" id="GO:0003723">
    <property type="term" value="F:RNA binding"/>
    <property type="evidence" value="ECO:0007669"/>
    <property type="project" value="InterPro"/>
</dbReference>
<dbReference type="Gene3D" id="3.10.450.30">
    <property type="entry name" value="Microbial ribonucleases"/>
    <property type="match status" value="1"/>
</dbReference>
<dbReference type="Proteomes" id="UP000326029">
    <property type="component" value="Chromosome"/>
</dbReference>
<accession>A0AAV4KJ22</accession>
<dbReference type="InterPro" id="IPR000026">
    <property type="entry name" value="N1-like"/>
</dbReference>
<name>A0AAV4KJ22_9ACTN</name>
<dbReference type="AlphaFoldDB" id="A0AAV4KJ22"/>
<keyword evidence="1" id="KW-0540">Nuclease</keyword>
<dbReference type="Pfam" id="PF00545">
    <property type="entry name" value="Ribonuclease"/>
    <property type="match status" value="1"/>
</dbReference>
<organism evidence="4 7">
    <name type="scientific">Streptomyces cinereoruber</name>
    <dbReference type="NCBI Taxonomy" id="67260"/>
    <lineage>
        <taxon>Bacteria</taxon>
        <taxon>Bacillati</taxon>
        <taxon>Actinomycetota</taxon>
        <taxon>Actinomycetes</taxon>
        <taxon>Kitasatosporales</taxon>
        <taxon>Streptomycetaceae</taxon>
        <taxon>Streptomyces</taxon>
    </lineage>
</organism>
<dbReference type="InterPro" id="IPR016191">
    <property type="entry name" value="Ribonuclease/ribotoxin"/>
</dbReference>
<keyword evidence="6" id="KW-1185">Reference proteome</keyword>
<evidence type="ECO:0000256" key="1">
    <source>
        <dbReference type="ARBA" id="ARBA00022722"/>
    </source>
</evidence>
<evidence type="ECO:0000256" key="2">
    <source>
        <dbReference type="ARBA" id="ARBA00022801"/>
    </source>
</evidence>
<dbReference type="Proteomes" id="UP000642014">
    <property type="component" value="Unassembled WGS sequence"/>
</dbReference>
<evidence type="ECO:0000313" key="7">
    <source>
        <dbReference type="Proteomes" id="UP000642014"/>
    </source>
</evidence>
<feature type="compositionally biased region" description="Low complexity" evidence="3">
    <location>
        <begin position="32"/>
        <end position="49"/>
    </location>
</feature>
<sequence>MLLRPPRVLLALVLAVLLGGFLFGCSPTAGGAGTAAPTRTTATATPTGASGLPVVRAADLPPEARGTLDLIARGGPYPYAKDGAVFSNFEKVLPREERGYYREYTVRTPGERDRGARRIVTGRSGETYYTDDHYETFREVVTDGA</sequence>
<dbReference type="EMBL" id="BMSJ01000006">
    <property type="protein sequence ID" value="GGR30838.1"/>
    <property type="molecule type" value="Genomic_DNA"/>
</dbReference>
<reference evidence="4 7" key="1">
    <citation type="journal article" date="2014" name="Int. J. Syst. Evol. Microbiol.">
        <title>Complete genome sequence of Corynebacterium casei LMG S-19264T (=DSM 44701T), isolated from a smear-ripened cheese.</title>
        <authorList>
            <consortium name="US DOE Joint Genome Institute (JGI-PGF)"/>
            <person name="Walter F."/>
            <person name="Albersmeier A."/>
            <person name="Kalinowski J."/>
            <person name="Ruckert C."/>
        </authorList>
    </citation>
    <scope>NUCLEOTIDE SEQUENCE [LARGE SCALE GENOMIC DNA]</scope>
    <source>
        <strain evidence="4 7">JCM 4205</strain>
    </source>
</reference>
<proteinExistence type="predicted"/>
<feature type="region of interest" description="Disordered" evidence="3">
    <location>
        <begin position="32"/>
        <end position="54"/>
    </location>
</feature>
<dbReference type="GO" id="GO:0004521">
    <property type="term" value="F:RNA endonuclease activity"/>
    <property type="evidence" value="ECO:0007669"/>
    <property type="project" value="InterPro"/>
</dbReference>
<reference evidence="5 6" key="2">
    <citation type="submission" date="2017-09" db="EMBL/GenBank/DDBJ databases">
        <authorList>
            <person name="Lee N."/>
            <person name="Cho B.-K."/>
        </authorList>
    </citation>
    <scope>NUCLEOTIDE SEQUENCE [LARGE SCALE GENOMIC DNA]</scope>
    <source>
        <strain evidence="5 6">ATCC 19740</strain>
    </source>
</reference>
<dbReference type="GO" id="GO:0016787">
    <property type="term" value="F:hydrolase activity"/>
    <property type="evidence" value="ECO:0007669"/>
    <property type="project" value="UniProtKB-KW"/>
</dbReference>
<keyword evidence="2" id="KW-0378">Hydrolase</keyword>
<evidence type="ECO:0000313" key="4">
    <source>
        <dbReference type="EMBL" id="GGR30838.1"/>
    </source>
</evidence>
<dbReference type="EMBL" id="CP023693">
    <property type="protein sequence ID" value="QEV31818.1"/>
    <property type="molecule type" value="Genomic_DNA"/>
</dbReference>
<evidence type="ECO:0000313" key="6">
    <source>
        <dbReference type="Proteomes" id="UP000326029"/>
    </source>
</evidence>
<dbReference type="GeneID" id="95453376"/>
<dbReference type="PROSITE" id="PS51257">
    <property type="entry name" value="PROKAR_LIPOPROTEIN"/>
    <property type="match status" value="1"/>
</dbReference>